<dbReference type="Pfam" id="PF19584">
    <property type="entry name" value="MCAfunc"/>
    <property type="match status" value="1"/>
</dbReference>
<dbReference type="RefSeq" id="XP_024311162.1">
    <property type="nucleotide sequence ID" value="XM_024455394.1"/>
</dbReference>
<dbReference type="Proteomes" id="UP000008810">
    <property type="component" value="Chromosome 4"/>
</dbReference>
<dbReference type="InterPro" id="IPR000719">
    <property type="entry name" value="Prot_kinase_dom"/>
</dbReference>
<feature type="compositionally biased region" description="Basic residues" evidence="6">
    <location>
        <begin position="499"/>
        <end position="510"/>
    </location>
</feature>
<dbReference type="InterPro" id="IPR017441">
    <property type="entry name" value="Protein_kinase_ATP_BS"/>
</dbReference>
<dbReference type="PROSITE" id="PS50011">
    <property type="entry name" value="PROTEIN_KINASE_DOM"/>
    <property type="match status" value="1"/>
</dbReference>
<evidence type="ECO:0000256" key="5">
    <source>
        <dbReference type="PROSITE-ProRule" id="PRU10141"/>
    </source>
</evidence>
<dbReference type="SUPFAM" id="SSF56112">
    <property type="entry name" value="Protein kinase-like (PK-like)"/>
    <property type="match status" value="1"/>
</dbReference>
<evidence type="ECO:0000256" key="6">
    <source>
        <dbReference type="SAM" id="MobiDB-lite"/>
    </source>
</evidence>
<evidence type="ECO:0000313" key="9">
    <source>
        <dbReference type="EnsemblPlants" id="KQJ87357"/>
    </source>
</evidence>
<dbReference type="EMBL" id="CM000883">
    <property type="protein sequence ID" value="KQJ87357.1"/>
    <property type="molecule type" value="Genomic_DNA"/>
</dbReference>
<accession>I1IJI4</accession>
<dbReference type="SMART" id="SM00220">
    <property type="entry name" value="S_TKc"/>
    <property type="match status" value="1"/>
</dbReference>
<dbReference type="PROSITE" id="PS00108">
    <property type="entry name" value="PROTEIN_KINASE_ST"/>
    <property type="match status" value="1"/>
</dbReference>
<dbReference type="GO" id="GO:0007166">
    <property type="term" value="P:cell surface receptor signaling pathway"/>
    <property type="evidence" value="ECO:0007669"/>
    <property type="project" value="InterPro"/>
</dbReference>
<name>I1IJI4_BRADI</name>
<evidence type="ECO:0000259" key="7">
    <source>
        <dbReference type="PROSITE" id="PS50011"/>
    </source>
</evidence>
<dbReference type="EnsemblPlants" id="KQJ87357">
    <property type="protein sequence ID" value="KQJ87357"/>
    <property type="gene ID" value="BRADI_4g10490v3"/>
</dbReference>
<keyword evidence="4 5" id="KW-0067">ATP-binding</keyword>
<dbReference type="PANTHER" id="PTHR46146:SF9">
    <property type="entry name" value="OS06G0151700 PROTEIN"/>
    <property type="match status" value="1"/>
</dbReference>
<dbReference type="STRING" id="15368.I1IJI4"/>
<dbReference type="PROSITE" id="PS00107">
    <property type="entry name" value="PROTEIN_KINASE_ATP"/>
    <property type="match status" value="1"/>
</dbReference>
<sequence>MALWTELGQAATVAQLVGADIGGLISMTIQAALTARQNKKECEQLARRVLMIAELLPHLQLEDPEAVRPLAGLGDTLRAAHELVVSCQGRSVAYKLVMSGRQADRFRDVQSRIDSYLILFPVISYIGITHQLNRIYNVLVPDDAPSGEPSPISLSSQLPYLQESPEVAADMMIPHGVKQFTLDEITVATNNFAIDGRIGTGGSGDVYKGRLHDGRVVAVKHLMADRSQNKADVFRMELAILYPLLHENIIRLFGMCMEGEERLVIYEHMANGALSDYLHGQPATAFDSSPVRTSWKTRVEVLLGAARGIKHLHCHVVPPVIHRDIKSSNILLDARWVAQVTDFGISVSWDTRQADRVHSVMGTYGYAAPEHFLEGHLSPASDVYSFGVVMLETLTGMLPILIDSKEELASFALPAIEAGNLRKVLDKRPALEPRHFKALELVARMVVRCLRLSSRDRPPISVVVANLEAALEIICSDPNSVSENKFKRFFFPKSTKSIHTRLRRPKRQPHTHTQQLPEAELQTRNSSSILGLDIYRNWEELRTRAVKT</sequence>
<dbReference type="RefSeq" id="XP_014757949.1">
    <property type="nucleotide sequence ID" value="XM_014902463.2"/>
</dbReference>
<keyword evidence="10" id="KW-1185">Reference proteome</keyword>
<dbReference type="Gene3D" id="3.30.200.20">
    <property type="entry name" value="Phosphorylase Kinase, domain 1"/>
    <property type="match status" value="1"/>
</dbReference>
<evidence type="ECO:0000313" key="10">
    <source>
        <dbReference type="Proteomes" id="UP000008810"/>
    </source>
</evidence>
<evidence type="ECO:0000256" key="3">
    <source>
        <dbReference type="ARBA" id="ARBA00022777"/>
    </source>
</evidence>
<feature type="binding site" evidence="5">
    <location>
        <position position="220"/>
    </location>
    <ligand>
        <name>ATP</name>
        <dbReference type="ChEBI" id="CHEBI:30616"/>
    </ligand>
</feature>
<dbReference type="PANTHER" id="PTHR46146">
    <property type="entry name" value="SERINE/THREONINE-PROTEIN KINASE-LIKE PROTEIN CCR4"/>
    <property type="match status" value="1"/>
</dbReference>
<dbReference type="AlphaFoldDB" id="I1IJI4"/>
<dbReference type="CDD" id="cd21037">
    <property type="entry name" value="MLKL_NTD"/>
    <property type="match status" value="1"/>
</dbReference>
<dbReference type="Gramene" id="KQJ87357">
    <property type="protein sequence ID" value="KQJ87357"/>
    <property type="gene ID" value="BRADI_4g10490v3"/>
</dbReference>
<dbReference type="OrthoDB" id="604067at2759"/>
<dbReference type="GO" id="GO:0004672">
    <property type="term" value="F:protein kinase activity"/>
    <property type="evidence" value="ECO:0007669"/>
    <property type="project" value="InterPro"/>
</dbReference>
<keyword evidence="1" id="KW-0808">Transferase</keyword>
<feature type="compositionally biased region" description="Polar residues" evidence="6">
    <location>
        <begin position="511"/>
        <end position="521"/>
    </location>
</feature>
<dbReference type="eggNOG" id="KOG1187">
    <property type="taxonomic scope" value="Eukaryota"/>
</dbReference>
<reference evidence="8 9" key="1">
    <citation type="journal article" date="2010" name="Nature">
        <title>Genome sequencing and analysis of the model grass Brachypodium distachyon.</title>
        <authorList>
            <consortium name="International Brachypodium Initiative"/>
        </authorList>
    </citation>
    <scope>NUCLEOTIDE SEQUENCE [LARGE SCALE GENOMIC DNA]</scope>
    <source>
        <strain evidence="8">Bd21</strain>
        <strain evidence="9">cv. Bd21</strain>
    </source>
</reference>
<dbReference type="OMA" id="ECEKFTM"/>
<feature type="region of interest" description="Disordered" evidence="6">
    <location>
        <begin position="499"/>
        <end position="521"/>
    </location>
</feature>
<keyword evidence="3" id="KW-0418">Kinase</keyword>
<evidence type="ECO:0000313" key="8">
    <source>
        <dbReference type="EMBL" id="KQJ87357.1"/>
    </source>
</evidence>
<dbReference type="HOGENOM" id="CLU_000288_158_3_1"/>
<proteinExistence type="predicted"/>
<evidence type="ECO:0000256" key="4">
    <source>
        <dbReference type="ARBA" id="ARBA00022840"/>
    </source>
</evidence>
<dbReference type="GO" id="GO:0005524">
    <property type="term" value="F:ATP binding"/>
    <property type="evidence" value="ECO:0007669"/>
    <property type="project" value="UniProtKB-UniRule"/>
</dbReference>
<dbReference type="InterPro" id="IPR045766">
    <property type="entry name" value="MCAfunc"/>
</dbReference>
<protein>
    <recommendedName>
        <fullName evidence="7">Protein kinase domain-containing protein</fullName>
    </recommendedName>
</protein>
<dbReference type="Gene3D" id="1.20.930.20">
    <property type="entry name" value="Adaptor protein Cbl, N-terminal domain"/>
    <property type="match status" value="1"/>
</dbReference>
<dbReference type="InterPro" id="IPR008271">
    <property type="entry name" value="Ser/Thr_kinase_AS"/>
</dbReference>
<reference evidence="9" key="3">
    <citation type="submission" date="2018-08" db="UniProtKB">
        <authorList>
            <consortium name="EnsemblPlants"/>
        </authorList>
    </citation>
    <scope>IDENTIFICATION</scope>
    <source>
        <strain evidence="9">cv. Bd21</strain>
    </source>
</reference>
<dbReference type="Gene3D" id="1.10.510.10">
    <property type="entry name" value="Transferase(Phosphotransferase) domain 1"/>
    <property type="match status" value="1"/>
</dbReference>
<dbReference type="KEGG" id="bdi:106865433"/>
<organism evidence="8">
    <name type="scientific">Brachypodium distachyon</name>
    <name type="common">Purple false brome</name>
    <name type="synonym">Trachynia distachya</name>
    <dbReference type="NCBI Taxonomy" id="15368"/>
    <lineage>
        <taxon>Eukaryota</taxon>
        <taxon>Viridiplantae</taxon>
        <taxon>Streptophyta</taxon>
        <taxon>Embryophyta</taxon>
        <taxon>Tracheophyta</taxon>
        <taxon>Spermatophyta</taxon>
        <taxon>Magnoliopsida</taxon>
        <taxon>Liliopsida</taxon>
        <taxon>Poales</taxon>
        <taxon>Poaceae</taxon>
        <taxon>BOP clade</taxon>
        <taxon>Pooideae</taxon>
        <taxon>Stipodae</taxon>
        <taxon>Brachypodieae</taxon>
        <taxon>Brachypodium</taxon>
    </lineage>
</organism>
<gene>
    <name evidence="9" type="primary">LOC106865433</name>
    <name evidence="8" type="ORF">BRADI_4g10490v3</name>
</gene>
<dbReference type="Pfam" id="PF00069">
    <property type="entry name" value="Pkinase"/>
    <property type="match status" value="1"/>
</dbReference>
<dbReference type="InterPro" id="IPR011009">
    <property type="entry name" value="Kinase-like_dom_sf"/>
</dbReference>
<evidence type="ECO:0000256" key="1">
    <source>
        <dbReference type="ARBA" id="ARBA00022679"/>
    </source>
</evidence>
<feature type="domain" description="Protein kinase" evidence="7">
    <location>
        <begin position="192"/>
        <end position="471"/>
    </location>
</feature>
<dbReference type="GeneID" id="106865433"/>
<dbReference type="InterPro" id="IPR059179">
    <property type="entry name" value="MLKL-like_MCAfunc"/>
</dbReference>
<keyword evidence="2 5" id="KW-0547">Nucleotide-binding</keyword>
<dbReference type="InterPro" id="IPR036537">
    <property type="entry name" value="Adaptor_Cbl_N_dom_sf"/>
</dbReference>
<reference evidence="8" key="2">
    <citation type="submission" date="2017-06" db="EMBL/GenBank/DDBJ databases">
        <title>WGS assembly of Brachypodium distachyon.</title>
        <authorList>
            <consortium name="The International Brachypodium Initiative"/>
            <person name="Lucas S."/>
            <person name="Harmon-Smith M."/>
            <person name="Lail K."/>
            <person name="Tice H."/>
            <person name="Grimwood J."/>
            <person name="Bruce D."/>
            <person name="Barry K."/>
            <person name="Shu S."/>
            <person name="Lindquist E."/>
            <person name="Wang M."/>
            <person name="Pitluck S."/>
            <person name="Vogel J.P."/>
            <person name="Garvin D.F."/>
            <person name="Mockler T.C."/>
            <person name="Schmutz J."/>
            <person name="Rokhsar D."/>
            <person name="Bevan M.W."/>
        </authorList>
    </citation>
    <scope>NUCLEOTIDE SEQUENCE</scope>
    <source>
        <strain evidence="8">Bd21</strain>
    </source>
</reference>
<evidence type="ECO:0000256" key="2">
    <source>
        <dbReference type="ARBA" id="ARBA00022741"/>
    </source>
</evidence>